<protein>
    <recommendedName>
        <fullName evidence="4">Type II secretion system protein GspN</fullName>
    </recommendedName>
</protein>
<reference evidence="2 3" key="1">
    <citation type="submission" date="2020-05" db="EMBL/GenBank/DDBJ databases">
        <title>Sulfurimonas marisnigri, sp. nov., and Sulfurimonas baltica, sp. nov., manganese oxide reducing chemolithoautotrophs of the class Epsilonproteobacteria isolated from the pelagic redoxclines of the Black and Baltic Seas and emended description of the genus Sulfurimonas.</title>
        <authorList>
            <person name="Henkel J.V."/>
            <person name="Laudan C."/>
            <person name="Werner J."/>
            <person name="Neu T."/>
            <person name="Plewe S."/>
            <person name="Sproer C."/>
            <person name="Bunk B."/>
            <person name="Schulz-Vogt H.N."/>
        </authorList>
    </citation>
    <scope>NUCLEOTIDE SEQUENCE [LARGE SCALE GENOMIC DNA]</scope>
    <source>
        <strain evidence="2 3">GD2</strain>
    </source>
</reference>
<keyword evidence="1" id="KW-1133">Transmembrane helix</keyword>
<feature type="transmembrane region" description="Helical" evidence="1">
    <location>
        <begin position="7"/>
        <end position="31"/>
    </location>
</feature>
<dbReference type="AlphaFoldDB" id="A0A7S7RNV7"/>
<proteinExistence type="predicted"/>
<organism evidence="2 3">
    <name type="scientific">Candidatus Sulfurimonas baltica</name>
    <dbReference type="NCBI Taxonomy" id="2740404"/>
    <lineage>
        <taxon>Bacteria</taxon>
        <taxon>Pseudomonadati</taxon>
        <taxon>Campylobacterota</taxon>
        <taxon>Epsilonproteobacteria</taxon>
        <taxon>Campylobacterales</taxon>
        <taxon>Sulfurimonadaceae</taxon>
        <taxon>Sulfurimonas</taxon>
    </lineage>
</organism>
<keyword evidence="3" id="KW-1185">Reference proteome</keyword>
<keyword evidence="1" id="KW-0812">Transmembrane</keyword>
<evidence type="ECO:0000313" key="2">
    <source>
        <dbReference type="EMBL" id="QOY52843.1"/>
    </source>
</evidence>
<sequence>MVKIGRFFAYFLFFTISLMYLTPKLSVYYFLEQKLNSYSIVISKEDVKDSGLGLSINEAVVSVKGVDSATIASVDINIFAAYNTIDFKDITLSSVAASFFPLHVESVNIKYTILDPLNIKAVSAGEFGEASANFNIIDRVFHFRLNPSKIMLKDYKSTLKNLKKSEDGEYIYEKNI</sequence>
<dbReference type="Proteomes" id="UP000593994">
    <property type="component" value="Chromosome"/>
</dbReference>
<name>A0A7S7RNV7_9BACT</name>
<keyword evidence="1" id="KW-0472">Membrane</keyword>
<dbReference type="RefSeq" id="WP_194371275.1">
    <property type="nucleotide sequence ID" value="NZ_CP054492.1"/>
</dbReference>
<accession>A0A7S7RNV7</accession>
<evidence type="ECO:0008006" key="4">
    <source>
        <dbReference type="Google" id="ProtNLM"/>
    </source>
</evidence>
<evidence type="ECO:0000313" key="3">
    <source>
        <dbReference type="Proteomes" id="UP000593994"/>
    </source>
</evidence>
<gene>
    <name evidence="2" type="ORF">HUE88_03915</name>
</gene>
<dbReference type="EMBL" id="CP054492">
    <property type="protein sequence ID" value="QOY52843.1"/>
    <property type="molecule type" value="Genomic_DNA"/>
</dbReference>
<dbReference type="KEGG" id="sbal:HUE88_03915"/>
<evidence type="ECO:0000256" key="1">
    <source>
        <dbReference type="SAM" id="Phobius"/>
    </source>
</evidence>